<dbReference type="GO" id="GO:0006384">
    <property type="term" value="P:transcription initiation at RNA polymerase III promoter"/>
    <property type="evidence" value="ECO:0007669"/>
    <property type="project" value="InterPro"/>
</dbReference>
<dbReference type="PANTHER" id="PTHR13230">
    <property type="entry name" value="GENERAL TRANSCRIPTION FACTOR IIIC, POLYPEPTIDE 5"/>
    <property type="match status" value="1"/>
</dbReference>
<feature type="region of interest" description="Disordered" evidence="5">
    <location>
        <begin position="473"/>
        <end position="530"/>
    </location>
</feature>
<reference evidence="8 9" key="1">
    <citation type="journal article" date="2024" name="Science">
        <title>Giant polyketide synthase enzymes in the biosynthesis of giant marine polyether toxins.</title>
        <authorList>
            <person name="Fallon T.R."/>
            <person name="Shende V.V."/>
            <person name="Wierzbicki I.H."/>
            <person name="Pendleton A.L."/>
            <person name="Watervoot N.F."/>
            <person name="Auber R.P."/>
            <person name="Gonzalez D.J."/>
            <person name="Wisecaver J.H."/>
            <person name="Moore B.S."/>
        </authorList>
    </citation>
    <scope>NUCLEOTIDE SEQUENCE [LARGE SCALE GENOMIC DNA]</scope>
    <source>
        <strain evidence="8 9">12B1</strain>
    </source>
</reference>
<evidence type="ECO:0008006" key="10">
    <source>
        <dbReference type="Google" id="ProtNLM"/>
    </source>
</evidence>
<feature type="domain" description="Transcription factor IIIC subunit 5 HTH" evidence="6">
    <location>
        <begin position="225"/>
        <end position="344"/>
    </location>
</feature>
<keyword evidence="2" id="KW-0238">DNA-binding</keyword>
<evidence type="ECO:0000313" key="9">
    <source>
        <dbReference type="Proteomes" id="UP001515480"/>
    </source>
</evidence>
<evidence type="ECO:0000259" key="7">
    <source>
        <dbReference type="Pfam" id="PF17682"/>
    </source>
</evidence>
<evidence type="ECO:0000259" key="6">
    <source>
        <dbReference type="Pfam" id="PF09734"/>
    </source>
</evidence>
<comment type="caution">
    <text evidence="8">The sequence shown here is derived from an EMBL/GenBank/DDBJ whole genome shotgun (WGS) entry which is preliminary data.</text>
</comment>
<proteinExistence type="predicted"/>
<keyword evidence="3" id="KW-0804">Transcription</keyword>
<dbReference type="PANTHER" id="PTHR13230:SF5">
    <property type="entry name" value="GENERAL TRANSCRIPTION FACTOR 3C POLYPEPTIDE 5"/>
    <property type="match status" value="1"/>
</dbReference>
<dbReference type="Pfam" id="PF17682">
    <property type="entry name" value="Tau95_N"/>
    <property type="match status" value="1"/>
</dbReference>
<dbReference type="GO" id="GO:0000127">
    <property type="term" value="C:transcription factor TFIIIC complex"/>
    <property type="evidence" value="ECO:0007669"/>
    <property type="project" value="InterPro"/>
</dbReference>
<feature type="compositionally biased region" description="Low complexity" evidence="5">
    <location>
        <begin position="213"/>
        <end position="225"/>
    </location>
</feature>
<dbReference type="Proteomes" id="UP001515480">
    <property type="component" value="Unassembled WGS sequence"/>
</dbReference>
<dbReference type="InterPro" id="IPR019136">
    <property type="entry name" value="TF_IIIC_su-5_HTH"/>
</dbReference>
<evidence type="ECO:0000256" key="1">
    <source>
        <dbReference type="ARBA" id="ARBA00004123"/>
    </source>
</evidence>
<feature type="region of interest" description="Disordered" evidence="5">
    <location>
        <begin position="616"/>
        <end position="685"/>
    </location>
</feature>
<keyword evidence="4" id="KW-0539">Nucleus</keyword>
<dbReference type="GO" id="GO:0001003">
    <property type="term" value="F:RNA polymerase III type 2 promoter sequence-specific DNA binding"/>
    <property type="evidence" value="ECO:0007669"/>
    <property type="project" value="TreeGrafter"/>
</dbReference>
<feature type="domain" description="Transcription factor IIIC subunit Tfc1/Sfc1 triple barrel" evidence="7">
    <location>
        <begin position="14"/>
        <end position="119"/>
    </location>
</feature>
<feature type="compositionally biased region" description="Acidic residues" evidence="5">
    <location>
        <begin position="648"/>
        <end position="676"/>
    </location>
</feature>
<sequence>MATRLAIPERELLAVEHPCYVVNTARALVTLGGLREVARAAAPDRPAHLECHLRPSDPLSHPLFGVCVESPALLLRVRRPRRPAPAPDAPAPPPPPLDLALVGAIRHSYRFEGLADFQFVTSAELRAALDPAQMATLGSRARAPPPNAPLSPHASADWLDACLSAHTLRVPPALFCTVDEPLELIPRPTSCRTPAAAAAPLALPHPFKPSGGAANAAPQPLAAPKAARRTRNSAPQPMHFGTAVAFSCGAVPQEAQEHVRATVDPTAPLYQLMQQRFAQRPVWSRQALRASLPKEMLSEERMRFYLPQLAYYFSNGPWRLCWIAYGYDPRRSIDSRVYQVLDLRVPSQFEALVPKKSETPRVGVPVRIRAGDATAEGASCSTCAESGGGAHSSEVPASRRWVPDDQSLPTQRHIYFQLCDMKTEEMKRLVHEESALEHTCSERTGWYPFRAISRMRQLMKNRVKALALQAGLPDRDAAPARPRKRSRGEAVAKGKPAAGQRGRGAVRRRGAAGGAQPCASSRRRGKEVDGTAGSCRAAAEGQEAWGQGAAAGDGFARVGGAVVVEGEGEGEEDGGEAEAVVADAELGQRRSIGMFPHARLYSEAPQLGPELEAFGIFDDDAPNSLGASESEDSEDSADEERVGRDGDEGADEEMDEEDEDEDEDEESDEEDEEGSDDNLINLQFS</sequence>
<dbReference type="Pfam" id="PF09734">
    <property type="entry name" value="Tau95"/>
    <property type="match status" value="1"/>
</dbReference>
<feature type="region of interest" description="Disordered" evidence="5">
    <location>
        <begin position="209"/>
        <end position="234"/>
    </location>
</feature>
<evidence type="ECO:0000256" key="4">
    <source>
        <dbReference type="ARBA" id="ARBA00023242"/>
    </source>
</evidence>
<dbReference type="EMBL" id="JBGBPQ010000002">
    <property type="protein sequence ID" value="KAL1528885.1"/>
    <property type="molecule type" value="Genomic_DNA"/>
</dbReference>
<dbReference type="InterPro" id="IPR041499">
    <property type="entry name" value="Tfc1/Sfc1_N"/>
</dbReference>
<gene>
    <name evidence="8" type="ORF">AB1Y20_010208</name>
</gene>
<keyword evidence="9" id="KW-1185">Reference proteome</keyword>
<dbReference type="GO" id="GO:0001002">
    <property type="term" value="F:RNA polymerase III type 1 promoter sequence-specific DNA binding"/>
    <property type="evidence" value="ECO:0007669"/>
    <property type="project" value="TreeGrafter"/>
</dbReference>
<evidence type="ECO:0000313" key="8">
    <source>
        <dbReference type="EMBL" id="KAL1528885.1"/>
    </source>
</evidence>
<dbReference type="AlphaFoldDB" id="A0AB34K3R7"/>
<protein>
    <recommendedName>
        <fullName evidence="10">Transcription factor IIIC subunit 5 HTH domain-containing protein</fullName>
    </recommendedName>
</protein>
<evidence type="ECO:0000256" key="2">
    <source>
        <dbReference type="ARBA" id="ARBA00023125"/>
    </source>
</evidence>
<accession>A0AB34K3R7</accession>
<dbReference type="InterPro" id="IPR042536">
    <property type="entry name" value="TFIIIC_tauA_Sfc1"/>
</dbReference>
<name>A0AB34K3R7_PRYPA</name>
<comment type="subcellular location">
    <subcellularLocation>
        <location evidence="1">Nucleus</location>
    </subcellularLocation>
</comment>
<evidence type="ECO:0000256" key="5">
    <source>
        <dbReference type="SAM" id="MobiDB-lite"/>
    </source>
</evidence>
<dbReference type="Gene3D" id="3.30.200.160">
    <property type="entry name" value="TFIIIC, subcomplex tauA, subunit Sfc1, barrel domain"/>
    <property type="match status" value="1"/>
</dbReference>
<organism evidence="8 9">
    <name type="scientific">Prymnesium parvum</name>
    <name type="common">Toxic golden alga</name>
    <dbReference type="NCBI Taxonomy" id="97485"/>
    <lineage>
        <taxon>Eukaryota</taxon>
        <taxon>Haptista</taxon>
        <taxon>Haptophyta</taxon>
        <taxon>Prymnesiophyceae</taxon>
        <taxon>Prymnesiales</taxon>
        <taxon>Prymnesiaceae</taxon>
        <taxon>Prymnesium</taxon>
    </lineage>
</organism>
<evidence type="ECO:0000256" key="3">
    <source>
        <dbReference type="ARBA" id="ARBA00023163"/>
    </source>
</evidence>
<dbReference type="GO" id="GO:0005634">
    <property type="term" value="C:nucleus"/>
    <property type="evidence" value="ECO:0007669"/>
    <property type="project" value="UniProtKB-SubCell"/>
</dbReference>
<feature type="compositionally biased region" description="Acidic residues" evidence="5">
    <location>
        <begin position="629"/>
        <end position="638"/>
    </location>
</feature>
<dbReference type="InterPro" id="IPR040454">
    <property type="entry name" value="TF_IIIC_Tfc1/Sfc1"/>
</dbReference>